<protein>
    <recommendedName>
        <fullName evidence="3">DUF2750 domain-containing protein</fullName>
    </recommendedName>
</protein>
<reference evidence="1 2" key="1">
    <citation type="submission" date="2015-09" db="EMBL/GenBank/DDBJ databases">
        <title>Sorangium comparison.</title>
        <authorList>
            <person name="Zaburannyi N."/>
            <person name="Bunk B."/>
            <person name="Overmann J."/>
            <person name="Mueller R."/>
        </authorList>
    </citation>
    <scope>NUCLEOTIDE SEQUENCE [LARGE SCALE GENOMIC DNA]</scope>
    <source>
        <strain evidence="1 2">So ce26</strain>
    </source>
</reference>
<evidence type="ECO:0000313" key="1">
    <source>
        <dbReference type="EMBL" id="AUX48454.1"/>
    </source>
</evidence>
<evidence type="ECO:0008006" key="3">
    <source>
        <dbReference type="Google" id="ProtNLM"/>
    </source>
</evidence>
<name>A0A2L0FA67_SORCE</name>
<dbReference type="Pfam" id="PF11042">
    <property type="entry name" value="DUF2750"/>
    <property type="match status" value="1"/>
</dbReference>
<evidence type="ECO:0000313" key="2">
    <source>
        <dbReference type="Proteomes" id="UP000238348"/>
    </source>
</evidence>
<dbReference type="EMBL" id="CP012673">
    <property type="protein sequence ID" value="AUX48454.1"/>
    <property type="molecule type" value="Genomic_DNA"/>
</dbReference>
<dbReference type="Proteomes" id="UP000238348">
    <property type="component" value="Chromosome"/>
</dbReference>
<dbReference type="RefSeq" id="WP_104986308.1">
    <property type="nucleotide sequence ID" value="NZ_CP012673.1"/>
</dbReference>
<organism evidence="1 2">
    <name type="scientific">Sorangium cellulosum</name>
    <name type="common">Polyangium cellulosum</name>
    <dbReference type="NCBI Taxonomy" id="56"/>
    <lineage>
        <taxon>Bacteria</taxon>
        <taxon>Pseudomonadati</taxon>
        <taxon>Myxococcota</taxon>
        <taxon>Polyangia</taxon>
        <taxon>Polyangiales</taxon>
        <taxon>Polyangiaceae</taxon>
        <taxon>Sorangium</taxon>
    </lineage>
</organism>
<accession>A0A2L0FA67</accession>
<gene>
    <name evidence="1" type="ORF">SOCE26_099880</name>
</gene>
<dbReference type="OrthoDB" id="2936081at2"/>
<dbReference type="InterPro" id="IPR021284">
    <property type="entry name" value="DUF2750"/>
</dbReference>
<proteinExistence type="predicted"/>
<dbReference type="AlphaFoldDB" id="A0A2L0FA67"/>
<sequence>MKKTTEKEIQAVLVLDGPARYRHFVKTVVAWETAWGLWKDGWVLMANDEGVPVFPLWPAREYAELHRTGDWANHEAEEVSLDRLLGELLPMLAARGMLAGVFPTPAGQGVTLSAEELTDSLRKELMNYE</sequence>